<reference evidence="2 3" key="1">
    <citation type="journal article" date="2019" name="Nat. Ecol. Evol.">
        <title>Megaphylogeny resolves global patterns of mushroom evolution.</title>
        <authorList>
            <person name="Varga T."/>
            <person name="Krizsan K."/>
            <person name="Foldi C."/>
            <person name="Dima B."/>
            <person name="Sanchez-Garcia M."/>
            <person name="Sanchez-Ramirez S."/>
            <person name="Szollosi G.J."/>
            <person name="Szarkandi J.G."/>
            <person name="Papp V."/>
            <person name="Albert L."/>
            <person name="Andreopoulos W."/>
            <person name="Angelini C."/>
            <person name="Antonin V."/>
            <person name="Barry K.W."/>
            <person name="Bougher N.L."/>
            <person name="Buchanan P."/>
            <person name="Buyck B."/>
            <person name="Bense V."/>
            <person name="Catcheside P."/>
            <person name="Chovatia M."/>
            <person name="Cooper J."/>
            <person name="Damon W."/>
            <person name="Desjardin D."/>
            <person name="Finy P."/>
            <person name="Geml J."/>
            <person name="Haridas S."/>
            <person name="Hughes K."/>
            <person name="Justo A."/>
            <person name="Karasinski D."/>
            <person name="Kautmanova I."/>
            <person name="Kiss B."/>
            <person name="Kocsube S."/>
            <person name="Kotiranta H."/>
            <person name="LaButti K.M."/>
            <person name="Lechner B.E."/>
            <person name="Liimatainen K."/>
            <person name="Lipzen A."/>
            <person name="Lukacs Z."/>
            <person name="Mihaltcheva S."/>
            <person name="Morgado L.N."/>
            <person name="Niskanen T."/>
            <person name="Noordeloos M.E."/>
            <person name="Ohm R.A."/>
            <person name="Ortiz-Santana B."/>
            <person name="Ovrebo C."/>
            <person name="Racz N."/>
            <person name="Riley R."/>
            <person name="Savchenko A."/>
            <person name="Shiryaev A."/>
            <person name="Soop K."/>
            <person name="Spirin V."/>
            <person name="Szebenyi C."/>
            <person name="Tomsovsky M."/>
            <person name="Tulloss R.E."/>
            <person name="Uehling J."/>
            <person name="Grigoriev I.V."/>
            <person name="Vagvolgyi C."/>
            <person name="Papp T."/>
            <person name="Martin F.M."/>
            <person name="Miettinen O."/>
            <person name="Hibbett D.S."/>
            <person name="Nagy L.G."/>
        </authorList>
    </citation>
    <scope>NUCLEOTIDE SEQUENCE [LARGE SCALE GENOMIC DNA]</scope>
    <source>
        <strain evidence="2 3">CBS 962.96</strain>
    </source>
</reference>
<dbReference type="Proteomes" id="UP000297245">
    <property type="component" value="Unassembled WGS sequence"/>
</dbReference>
<feature type="region of interest" description="Disordered" evidence="1">
    <location>
        <begin position="144"/>
        <end position="175"/>
    </location>
</feature>
<feature type="region of interest" description="Disordered" evidence="1">
    <location>
        <begin position="1"/>
        <end position="24"/>
    </location>
</feature>
<dbReference type="EMBL" id="ML179463">
    <property type="protein sequence ID" value="THU87133.1"/>
    <property type="molecule type" value="Genomic_DNA"/>
</dbReference>
<organism evidence="2 3">
    <name type="scientific">Dendrothele bispora (strain CBS 962.96)</name>
    <dbReference type="NCBI Taxonomy" id="1314807"/>
    <lineage>
        <taxon>Eukaryota</taxon>
        <taxon>Fungi</taxon>
        <taxon>Dikarya</taxon>
        <taxon>Basidiomycota</taxon>
        <taxon>Agaricomycotina</taxon>
        <taxon>Agaricomycetes</taxon>
        <taxon>Agaricomycetidae</taxon>
        <taxon>Agaricales</taxon>
        <taxon>Agaricales incertae sedis</taxon>
        <taxon>Dendrothele</taxon>
    </lineage>
</organism>
<accession>A0A4S8LEM5</accession>
<proteinExistence type="predicted"/>
<gene>
    <name evidence="2" type="ORF">K435DRAFT_842651</name>
</gene>
<keyword evidence="3" id="KW-1185">Reference proteome</keyword>
<evidence type="ECO:0000313" key="2">
    <source>
        <dbReference type="EMBL" id="THU87133.1"/>
    </source>
</evidence>
<dbReference type="AlphaFoldDB" id="A0A4S8LEM5"/>
<name>A0A4S8LEM5_DENBC</name>
<sequence length="197" mass="22043">MLQGSSVDGSGEAGNRRTKEASSSVDFLRWCPFQTTIPEVSPKTNRSKKRSCTACTQAGETCQSTLPRKQPIHQLSLRYRMLDHLVRQLFPDRNLETLDDLKSLASEAGFKFKRYLKATEFTSFRISQALEKRIWGRPATNVTEDVDEHVDGTGETSGGAHNHERSAYKSPLASSTTRILGRKHVPLLDLLPETNPL</sequence>
<evidence type="ECO:0000313" key="3">
    <source>
        <dbReference type="Proteomes" id="UP000297245"/>
    </source>
</evidence>
<dbReference type="OrthoDB" id="434771at2759"/>
<evidence type="ECO:0000256" key="1">
    <source>
        <dbReference type="SAM" id="MobiDB-lite"/>
    </source>
</evidence>
<protein>
    <submittedName>
        <fullName evidence="2">Uncharacterized protein</fullName>
    </submittedName>
</protein>